<proteinExistence type="predicted"/>
<accession>A0A1Y2EDL8</accession>
<dbReference type="AlphaFoldDB" id="A0A1Y2EDL8"/>
<feature type="compositionally biased region" description="Polar residues" evidence="1">
    <location>
        <begin position="316"/>
        <end position="351"/>
    </location>
</feature>
<feature type="compositionally biased region" description="Basic and acidic residues" evidence="1">
    <location>
        <begin position="479"/>
        <end position="502"/>
    </location>
</feature>
<comment type="caution">
    <text evidence="2">The sequence shown here is derived from an EMBL/GenBank/DDBJ whole genome shotgun (WGS) entry which is preliminary data.</text>
</comment>
<reference evidence="2 3" key="1">
    <citation type="submission" date="2016-07" db="EMBL/GenBank/DDBJ databases">
        <title>Pervasive Adenine N6-methylation of Active Genes in Fungi.</title>
        <authorList>
            <consortium name="DOE Joint Genome Institute"/>
            <person name="Mondo S.J."/>
            <person name="Dannebaum R.O."/>
            <person name="Kuo R.C."/>
            <person name="Labutti K."/>
            <person name="Haridas S."/>
            <person name="Kuo A."/>
            <person name="Salamov A."/>
            <person name="Ahrendt S.R."/>
            <person name="Lipzen A."/>
            <person name="Sullivan W."/>
            <person name="Andreopoulos W.B."/>
            <person name="Clum A."/>
            <person name="Lindquist E."/>
            <person name="Daum C."/>
            <person name="Ramamoorthy G.K."/>
            <person name="Gryganskyi A."/>
            <person name="Culley D."/>
            <person name="Magnuson J.K."/>
            <person name="James T.Y."/>
            <person name="O'Malley M.A."/>
            <person name="Stajich J.E."/>
            <person name="Spatafora J.W."/>
            <person name="Visel A."/>
            <person name="Grigoriev I.V."/>
        </authorList>
    </citation>
    <scope>NUCLEOTIDE SEQUENCE [LARGE SCALE GENOMIC DNA]</scope>
    <source>
        <strain evidence="2 3">CBS 129021</strain>
    </source>
</reference>
<evidence type="ECO:0000313" key="3">
    <source>
        <dbReference type="Proteomes" id="UP000193689"/>
    </source>
</evidence>
<dbReference type="GeneID" id="63774168"/>
<gene>
    <name evidence="2" type="ORF">BCR38DRAFT_405348</name>
</gene>
<protein>
    <submittedName>
        <fullName evidence="2">Uncharacterized protein</fullName>
    </submittedName>
</protein>
<evidence type="ECO:0000313" key="2">
    <source>
        <dbReference type="EMBL" id="ORY69650.1"/>
    </source>
</evidence>
<feature type="compositionally biased region" description="Basic and acidic residues" evidence="1">
    <location>
        <begin position="371"/>
        <end position="424"/>
    </location>
</feature>
<feature type="region of interest" description="Disordered" evidence="1">
    <location>
        <begin position="451"/>
        <end position="505"/>
    </location>
</feature>
<feature type="compositionally biased region" description="Basic residues" evidence="1">
    <location>
        <begin position="157"/>
        <end position="173"/>
    </location>
</feature>
<keyword evidence="3" id="KW-1185">Reference proteome</keyword>
<dbReference type="Proteomes" id="UP000193689">
    <property type="component" value="Unassembled WGS sequence"/>
</dbReference>
<name>A0A1Y2EDL8_9PEZI</name>
<dbReference type="RefSeq" id="XP_040719600.1">
    <property type="nucleotide sequence ID" value="XM_040857956.1"/>
</dbReference>
<sequence>MADGCYAYLNEQFGAEIDQKMPEISKRLHEQRRAVWNRNSTRIQLDSRSLSSLETHDDFNNISTEDVLTDSSDEFALTVKPHLLKRKKVSVSFENVDDPTDKRELSCEHGTRSRDLLRSDLAVDRIKLQPERGGTCLKPSVMTAWGWPRRADERSNSRSRSRSRPRSRSRNRRTSSDSRALSEISTRGRSISIERTRGRPFSVTPANVDAASHVGYQPQVHEEIQKEARSTKVVPLPSKPETAAEVVQGMMKKLSNDSSSSMEGIIDDTSPIIEDPSSFPEVPAIDQKCRAFSPSDELRQDDPGIDYRRKGVPHQSLPQVSAEQKGENSSWYQDEAKNTSSPPSKLDTTSAGPRKPGREQLRSSSIGSTGSDEKVSKVVTKPDIDHRRSRREVAKDENGQTLDLNRREGSREERITAAEEDKNVVQDVSSRTRGAASVEDWAELETKRDGGFNERDTFLMTPKNKMEKEPVSPSGFAEDTDRDKEAEGDTPRFANQKEKSQEKNQIVIHRNVTGSSGHSIIIVYVGRFLIGSNSFYIVTVGPAILFR</sequence>
<dbReference type="InParanoid" id="A0A1Y2EDL8"/>
<feature type="region of interest" description="Disordered" evidence="1">
    <location>
        <begin position="148"/>
        <end position="191"/>
    </location>
</feature>
<organism evidence="2 3">
    <name type="scientific">Pseudomassariella vexata</name>
    <dbReference type="NCBI Taxonomy" id="1141098"/>
    <lineage>
        <taxon>Eukaryota</taxon>
        <taxon>Fungi</taxon>
        <taxon>Dikarya</taxon>
        <taxon>Ascomycota</taxon>
        <taxon>Pezizomycotina</taxon>
        <taxon>Sordariomycetes</taxon>
        <taxon>Xylariomycetidae</taxon>
        <taxon>Amphisphaeriales</taxon>
        <taxon>Pseudomassariaceae</taxon>
        <taxon>Pseudomassariella</taxon>
    </lineage>
</organism>
<feature type="region of interest" description="Disordered" evidence="1">
    <location>
        <begin position="254"/>
        <end position="437"/>
    </location>
</feature>
<dbReference type="EMBL" id="MCFJ01000002">
    <property type="protein sequence ID" value="ORY69650.1"/>
    <property type="molecule type" value="Genomic_DNA"/>
</dbReference>
<evidence type="ECO:0000256" key="1">
    <source>
        <dbReference type="SAM" id="MobiDB-lite"/>
    </source>
</evidence>
<feature type="compositionally biased region" description="Basic and acidic residues" evidence="1">
    <location>
        <begin position="296"/>
        <end position="309"/>
    </location>
</feature>